<accession>A0A2G2YQN1</accession>
<proteinExistence type="predicted"/>
<reference evidence="1 2" key="2">
    <citation type="journal article" date="2017" name="Genome Biol.">
        <title>New reference genome sequences of hot pepper reveal the massive evolution of plant disease-resistance genes by retroduplication.</title>
        <authorList>
            <person name="Kim S."/>
            <person name="Park J."/>
            <person name="Yeom S.I."/>
            <person name="Kim Y.M."/>
            <person name="Seo E."/>
            <person name="Kim K.T."/>
            <person name="Kim M.S."/>
            <person name="Lee J.M."/>
            <person name="Cheong K."/>
            <person name="Shin H.S."/>
            <person name="Kim S.B."/>
            <person name="Han K."/>
            <person name="Lee J."/>
            <person name="Park M."/>
            <person name="Lee H.A."/>
            <person name="Lee H.Y."/>
            <person name="Lee Y."/>
            <person name="Oh S."/>
            <person name="Lee J.H."/>
            <person name="Choi E."/>
            <person name="Choi E."/>
            <person name="Lee S.E."/>
            <person name="Jeon J."/>
            <person name="Kim H."/>
            <person name="Choi G."/>
            <person name="Song H."/>
            <person name="Lee J."/>
            <person name="Lee S.C."/>
            <person name="Kwon J.K."/>
            <person name="Lee H.Y."/>
            <person name="Koo N."/>
            <person name="Hong Y."/>
            <person name="Kim R.W."/>
            <person name="Kang W.H."/>
            <person name="Huh J.H."/>
            <person name="Kang B.C."/>
            <person name="Yang T.J."/>
            <person name="Lee Y.H."/>
            <person name="Bennetzen J.L."/>
            <person name="Choi D."/>
        </authorList>
    </citation>
    <scope>NUCLEOTIDE SEQUENCE [LARGE SCALE GENOMIC DNA]</scope>
    <source>
        <strain evidence="2">cv. CM334</strain>
    </source>
</reference>
<dbReference type="GO" id="GO:0010345">
    <property type="term" value="P:suberin biosynthetic process"/>
    <property type="evidence" value="ECO:0000318"/>
    <property type="project" value="GO_Central"/>
</dbReference>
<sequence length="268" mass="30413">MGEMIEDEIKTSRIVSFTALKATTQAIQKGSGSVGGKKNEEDASAIIVGQQARARGPYHRYPRAQTQVYGQVPQNFSQNPLYSISPSPYQVYNAQPYVQPPSYPYWHTLTLPRYPPTPHTYRSPSRPGFQFKPNNKMRQKLRDSFTPIGESYVSLFQRLVQQGMITPLLGYIPDLHSRSFDPNLIRFISLKAYANGEREGLIYEKPFTMGESITKEKVTSHSPSTKFPSLNAANELDFVSKLKNAIENNCFEQIMKDLGDERYCIDTL</sequence>
<dbReference type="EMBL" id="AYRZ02000009">
    <property type="protein sequence ID" value="PHT72014.1"/>
    <property type="molecule type" value="Genomic_DNA"/>
</dbReference>
<dbReference type="Proteomes" id="UP000222542">
    <property type="component" value="Unassembled WGS sequence"/>
</dbReference>
<dbReference type="AlphaFoldDB" id="A0A2G2YQN1"/>
<dbReference type="GO" id="GO:0035336">
    <property type="term" value="P:long-chain fatty-acyl-CoA metabolic process"/>
    <property type="evidence" value="ECO:0000318"/>
    <property type="project" value="GO_Central"/>
</dbReference>
<protein>
    <submittedName>
        <fullName evidence="1">Uncharacterized protein</fullName>
    </submittedName>
</protein>
<gene>
    <name evidence="1" type="ORF">T459_22799</name>
</gene>
<name>A0A2G2YQN1_CAPAN</name>
<dbReference type="Gramene" id="PHT72014">
    <property type="protein sequence ID" value="PHT72014"/>
    <property type="gene ID" value="T459_22799"/>
</dbReference>
<reference evidence="1 2" key="1">
    <citation type="journal article" date="2014" name="Nat. Genet.">
        <title>Genome sequence of the hot pepper provides insights into the evolution of pungency in Capsicum species.</title>
        <authorList>
            <person name="Kim S."/>
            <person name="Park M."/>
            <person name="Yeom S.I."/>
            <person name="Kim Y.M."/>
            <person name="Lee J.M."/>
            <person name="Lee H.A."/>
            <person name="Seo E."/>
            <person name="Choi J."/>
            <person name="Cheong K."/>
            <person name="Kim K.T."/>
            <person name="Jung K."/>
            <person name="Lee G.W."/>
            <person name="Oh S.K."/>
            <person name="Bae C."/>
            <person name="Kim S.B."/>
            <person name="Lee H.Y."/>
            <person name="Kim S.Y."/>
            <person name="Kim M.S."/>
            <person name="Kang B.C."/>
            <person name="Jo Y.D."/>
            <person name="Yang H.B."/>
            <person name="Jeong H.J."/>
            <person name="Kang W.H."/>
            <person name="Kwon J.K."/>
            <person name="Shin C."/>
            <person name="Lim J.Y."/>
            <person name="Park J.H."/>
            <person name="Huh J.H."/>
            <person name="Kim J.S."/>
            <person name="Kim B.D."/>
            <person name="Cohen O."/>
            <person name="Paran I."/>
            <person name="Suh M.C."/>
            <person name="Lee S.B."/>
            <person name="Kim Y.K."/>
            <person name="Shin Y."/>
            <person name="Noh S.J."/>
            <person name="Park J."/>
            <person name="Seo Y.S."/>
            <person name="Kwon S.Y."/>
            <person name="Kim H.A."/>
            <person name="Park J.M."/>
            <person name="Kim H.J."/>
            <person name="Choi S.B."/>
            <person name="Bosland P.W."/>
            <person name="Reeves G."/>
            <person name="Jo S.H."/>
            <person name="Lee B.W."/>
            <person name="Cho H.T."/>
            <person name="Choi H.S."/>
            <person name="Lee M.S."/>
            <person name="Yu Y."/>
            <person name="Do Choi Y."/>
            <person name="Park B.S."/>
            <person name="van Deynze A."/>
            <person name="Ashrafi H."/>
            <person name="Hill T."/>
            <person name="Kim W.T."/>
            <person name="Pai H.S."/>
            <person name="Ahn H.K."/>
            <person name="Yeam I."/>
            <person name="Giovannoni J.J."/>
            <person name="Rose J.K."/>
            <person name="Sorensen I."/>
            <person name="Lee S.J."/>
            <person name="Kim R.W."/>
            <person name="Choi I.Y."/>
            <person name="Choi B.S."/>
            <person name="Lim J.S."/>
            <person name="Lee Y.H."/>
            <person name="Choi D."/>
        </authorList>
    </citation>
    <scope>NUCLEOTIDE SEQUENCE [LARGE SCALE GENOMIC DNA]</scope>
    <source>
        <strain evidence="2">cv. CM334</strain>
    </source>
</reference>
<keyword evidence="2" id="KW-1185">Reference proteome</keyword>
<evidence type="ECO:0000313" key="2">
    <source>
        <dbReference type="Proteomes" id="UP000222542"/>
    </source>
</evidence>
<organism evidence="1 2">
    <name type="scientific">Capsicum annuum</name>
    <name type="common">Capsicum pepper</name>
    <dbReference type="NCBI Taxonomy" id="4072"/>
    <lineage>
        <taxon>Eukaryota</taxon>
        <taxon>Viridiplantae</taxon>
        <taxon>Streptophyta</taxon>
        <taxon>Embryophyta</taxon>
        <taxon>Tracheophyta</taxon>
        <taxon>Spermatophyta</taxon>
        <taxon>Magnoliopsida</taxon>
        <taxon>eudicotyledons</taxon>
        <taxon>Gunneridae</taxon>
        <taxon>Pentapetalae</taxon>
        <taxon>asterids</taxon>
        <taxon>lamiids</taxon>
        <taxon>Solanales</taxon>
        <taxon>Solanaceae</taxon>
        <taxon>Solanoideae</taxon>
        <taxon>Capsiceae</taxon>
        <taxon>Capsicum</taxon>
    </lineage>
</organism>
<dbReference type="GO" id="GO:0080019">
    <property type="term" value="F:alcohol-forming very long-chain fatty acyl-CoA reductase activity"/>
    <property type="evidence" value="ECO:0000318"/>
    <property type="project" value="GO_Central"/>
</dbReference>
<comment type="caution">
    <text evidence="1">The sequence shown here is derived from an EMBL/GenBank/DDBJ whole genome shotgun (WGS) entry which is preliminary data.</text>
</comment>
<evidence type="ECO:0000313" key="1">
    <source>
        <dbReference type="EMBL" id="PHT72014.1"/>
    </source>
</evidence>